<dbReference type="OMA" id="HERTNDA"/>
<sequence length="197" mass="22035">MAFFWAINHYKSIAGSEVDIGGVAFDNCGRHEQAIENVLSFAQCKLRPDGVERRQLLAYVGPDRSSEAMALGRTMTDLNITYISHSATSPDLRDSKRIPYFLRTVPSDANDALIMAQMVTRIGTKYVMIVYMDDAYGRAGREQFTAEIQREDKCVVQAVRLPINPTPAEIQEVTNMLIAKQVVKYVALYTDAAHARV</sequence>
<evidence type="ECO:0000256" key="1">
    <source>
        <dbReference type="ARBA" id="ARBA00004141"/>
    </source>
</evidence>
<evidence type="ECO:0000313" key="9">
    <source>
        <dbReference type="Proteomes" id="UP000030746"/>
    </source>
</evidence>
<keyword evidence="6" id="KW-0325">Glycoprotein</keyword>
<dbReference type="Pfam" id="PF01094">
    <property type="entry name" value="ANF_receptor"/>
    <property type="match status" value="1"/>
</dbReference>
<dbReference type="GO" id="GO:0016020">
    <property type="term" value="C:membrane"/>
    <property type="evidence" value="ECO:0007669"/>
    <property type="project" value="UniProtKB-SubCell"/>
</dbReference>
<dbReference type="OrthoDB" id="9880600at2759"/>
<dbReference type="KEGG" id="lgi:LOTGIDRAFT_114823"/>
<dbReference type="STRING" id="225164.V4C6H8"/>
<dbReference type="InterPro" id="IPR001828">
    <property type="entry name" value="ANF_lig-bd_rcpt"/>
</dbReference>
<dbReference type="InterPro" id="IPR000337">
    <property type="entry name" value="GPCR_3"/>
</dbReference>
<keyword evidence="4" id="KW-0472">Membrane</keyword>
<dbReference type="Gene3D" id="3.40.50.2300">
    <property type="match status" value="2"/>
</dbReference>
<comment type="subcellular location">
    <subcellularLocation>
        <location evidence="1">Membrane</location>
        <topology evidence="1">Multi-pass membrane protein</topology>
    </subcellularLocation>
</comment>
<evidence type="ECO:0000256" key="6">
    <source>
        <dbReference type="ARBA" id="ARBA00023180"/>
    </source>
</evidence>
<dbReference type="GO" id="GO:0004930">
    <property type="term" value="F:G protein-coupled receptor activity"/>
    <property type="evidence" value="ECO:0007669"/>
    <property type="project" value="InterPro"/>
</dbReference>
<dbReference type="HOGENOM" id="CLU_1385603_0_0_1"/>
<evidence type="ECO:0000313" key="8">
    <source>
        <dbReference type="EMBL" id="ESO97269.1"/>
    </source>
</evidence>
<dbReference type="GeneID" id="20231142"/>
<reference evidence="8 9" key="1">
    <citation type="journal article" date="2013" name="Nature">
        <title>Insights into bilaterian evolution from three spiralian genomes.</title>
        <authorList>
            <person name="Simakov O."/>
            <person name="Marletaz F."/>
            <person name="Cho S.J."/>
            <person name="Edsinger-Gonzales E."/>
            <person name="Havlak P."/>
            <person name="Hellsten U."/>
            <person name="Kuo D.H."/>
            <person name="Larsson T."/>
            <person name="Lv J."/>
            <person name="Arendt D."/>
            <person name="Savage R."/>
            <person name="Osoegawa K."/>
            <person name="de Jong P."/>
            <person name="Grimwood J."/>
            <person name="Chapman J.A."/>
            <person name="Shapiro H."/>
            <person name="Aerts A."/>
            <person name="Otillar R.P."/>
            <person name="Terry A.Y."/>
            <person name="Boore J.L."/>
            <person name="Grigoriev I.V."/>
            <person name="Lindberg D.R."/>
            <person name="Seaver E.C."/>
            <person name="Weisblat D.A."/>
            <person name="Putnam N.H."/>
            <person name="Rokhsar D.S."/>
        </authorList>
    </citation>
    <scope>NUCLEOTIDE SEQUENCE [LARGE SCALE GENOMIC DNA]</scope>
</reference>
<dbReference type="SUPFAM" id="SSF53822">
    <property type="entry name" value="Periplasmic binding protein-like I"/>
    <property type="match status" value="1"/>
</dbReference>
<evidence type="ECO:0000256" key="5">
    <source>
        <dbReference type="ARBA" id="ARBA00023170"/>
    </source>
</evidence>
<evidence type="ECO:0000256" key="3">
    <source>
        <dbReference type="ARBA" id="ARBA00022989"/>
    </source>
</evidence>
<dbReference type="CTD" id="20231142"/>
<dbReference type="PANTHER" id="PTHR24060">
    <property type="entry name" value="METABOTROPIC GLUTAMATE RECEPTOR"/>
    <property type="match status" value="1"/>
</dbReference>
<keyword evidence="5" id="KW-0675">Receptor</keyword>
<feature type="domain" description="Receptor ligand binding region" evidence="7">
    <location>
        <begin position="7"/>
        <end position="178"/>
    </location>
</feature>
<dbReference type="PRINTS" id="PR00248">
    <property type="entry name" value="GPCRMGR"/>
</dbReference>
<evidence type="ECO:0000256" key="2">
    <source>
        <dbReference type="ARBA" id="ARBA00022692"/>
    </source>
</evidence>
<keyword evidence="2" id="KW-0812">Transmembrane</keyword>
<protein>
    <recommendedName>
        <fullName evidence="7">Receptor ligand binding region domain-containing protein</fullName>
    </recommendedName>
</protein>
<dbReference type="AlphaFoldDB" id="V4C6H8"/>
<proteinExistence type="predicted"/>
<evidence type="ECO:0000256" key="4">
    <source>
        <dbReference type="ARBA" id="ARBA00023136"/>
    </source>
</evidence>
<organism evidence="8 9">
    <name type="scientific">Lottia gigantea</name>
    <name type="common">Giant owl limpet</name>
    <dbReference type="NCBI Taxonomy" id="225164"/>
    <lineage>
        <taxon>Eukaryota</taxon>
        <taxon>Metazoa</taxon>
        <taxon>Spiralia</taxon>
        <taxon>Lophotrochozoa</taxon>
        <taxon>Mollusca</taxon>
        <taxon>Gastropoda</taxon>
        <taxon>Patellogastropoda</taxon>
        <taxon>Lottioidea</taxon>
        <taxon>Lottiidae</taxon>
        <taxon>Lottia</taxon>
    </lineage>
</organism>
<name>V4C6H8_LOTGI</name>
<dbReference type="RefSeq" id="XP_009051875.1">
    <property type="nucleotide sequence ID" value="XM_009053627.1"/>
</dbReference>
<dbReference type="InterPro" id="IPR028082">
    <property type="entry name" value="Peripla_BP_I"/>
</dbReference>
<dbReference type="Proteomes" id="UP000030746">
    <property type="component" value="Unassembled WGS sequence"/>
</dbReference>
<keyword evidence="9" id="KW-1185">Reference proteome</keyword>
<gene>
    <name evidence="8" type="ORF">LOTGIDRAFT_114823</name>
</gene>
<dbReference type="EMBL" id="KB201305">
    <property type="protein sequence ID" value="ESO97269.1"/>
    <property type="molecule type" value="Genomic_DNA"/>
</dbReference>
<evidence type="ECO:0000259" key="7">
    <source>
        <dbReference type="Pfam" id="PF01094"/>
    </source>
</evidence>
<keyword evidence="3" id="KW-1133">Transmembrane helix</keyword>
<dbReference type="InterPro" id="IPR050726">
    <property type="entry name" value="mGluR"/>
</dbReference>
<accession>V4C6H8</accession>